<feature type="compositionally biased region" description="Polar residues" evidence="1">
    <location>
        <begin position="199"/>
        <end position="211"/>
    </location>
</feature>
<feature type="compositionally biased region" description="Polar residues" evidence="1">
    <location>
        <begin position="218"/>
        <end position="236"/>
    </location>
</feature>
<evidence type="ECO:0000313" key="2">
    <source>
        <dbReference type="EMBL" id="KAK6311459.1"/>
    </source>
</evidence>
<feature type="compositionally biased region" description="Polar residues" evidence="1">
    <location>
        <begin position="260"/>
        <end position="276"/>
    </location>
</feature>
<feature type="compositionally biased region" description="Polar residues" evidence="1">
    <location>
        <begin position="340"/>
        <end position="363"/>
    </location>
</feature>
<sequence length="588" mass="63144">MAPALTDAPAEAHRIRFKLAPPSSNLSPSSVESSGGTSHILVSSNGAVKRKASEERGPHGGSITAKGREESPEEAPSTPLGKLQPLVTSYLCSDVTSVPSTKESLKLQGVLLQKHGLLPSFLPRKHKTLELSEEQLKSIMSNSRGGGPPALSSPPPPVNGVAKKLAKNGPDRDSMTAVNGGNNWPPAGHGLDSPVLQPQPHTAASRGNSPLNGGGEHQQPTGLSTTLLETLNSQHTPQPPPTPPMDCPDSKPSERPPSLASDTSSLSPTDQQTSLGLGSLGMDVKERTQQSQSRQGEIEGRLRRLRKRLQVVQAKQEREGLGRFLKDGSVPAELERLSLSGTTNLRSTESAFDSDATESSSGGETDVEEDELTRVDIEQRHISLWRRAEGRYAVDRASIVSHWNWLQAHVSDLEYRIRQQTDIYRQLRSNKGSIMLAETSLFDVSPEDGEVKAEPVGCPVIQECGSDGGAEGPGSVSVETGPRKGCTSGRQVNGIINSLRPASPDCKRRRLVRPSTVTNLNRKGQRMGVPGPRCGCEVNPQCMTCGGRTPSSSDVQYERPLLERLSQFDPCVHPILSLTDDVTMSLHL</sequence>
<feature type="compositionally biased region" description="Pro residues" evidence="1">
    <location>
        <begin position="237"/>
        <end position="246"/>
    </location>
</feature>
<feature type="compositionally biased region" description="Low complexity" evidence="1">
    <location>
        <begin position="21"/>
        <end position="34"/>
    </location>
</feature>
<dbReference type="AlphaFoldDB" id="A0AAN8LKJ9"/>
<gene>
    <name evidence="2" type="ORF">J4Q44_G00171230</name>
</gene>
<keyword evidence="3" id="KW-1185">Reference proteome</keyword>
<protein>
    <recommendedName>
        <fullName evidence="4">KAT8 regulatory NSL complex subunit 1-like</fullName>
    </recommendedName>
</protein>
<evidence type="ECO:0000256" key="1">
    <source>
        <dbReference type="SAM" id="MobiDB-lite"/>
    </source>
</evidence>
<proteinExistence type="predicted"/>
<name>A0AAN8LKJ9_9TELE</name>
<accession>A0AAN8LKJ9</accession>
<feature type="compositionally biased region" description="Polar residues" evidence="1">
    <location>
        <begin position="35"/>
        <end position="46"/>
    </location>
</feature>
<dbReference type="Proteomes" id="UP001356427">
    <property type="component" value="Unassembled WGS sequence"/>
</dbReference>
<comment type="caution">
    <text evidence="2">The sequence shown here is derived from an EMBL/GenBank/DDBJ whole genome shotgun (WGS) entry which is preliminary data.</text>
</comment>
<evidence type="ECO:0008006" key="4">
    <source>
        <dbReference type="Google" id="ProtNLM"/>
    </source>
</evidence>
<dbReference type="EMBL" id="JAGTTL010000015">
    <property type="protein sequence ID" value="KAK6311459.1"/>
    <property type="molecule type" value="Genomic_DNA"/>
</dbReference>
<evidence type="ECO:0000313" key="3">
    <source>
        <dbReference type="Proteomes" id="UP001356427"/>
    </source>
</evidence>
<feature type="region of interest" description="Disordered" evidence="1">
    <location>
        <begin position="340"/>
        <end position="370"/>
    </location>
</feature>
<dbReference type="PANTHER" id="PTHR22443:SF19">
    <property type="entry name" value="KAT8 REGULATORY NSL COMPLEX SUBUNIT 1-RELATED"/>
    <property type="match status" value="1"/>
</dbReference>
<organism evidence="2 3">
    <name type="scientific">Coregonus suidteri</name>
    <dbReference type="NCBI Taxonomy" id="861788"/>
    <lineage>
        <taxon>Eukaryota</taxon>
        <taxon>Metazoa</taxon>
        <taxon>Chordata</taxon>
        <taxon>Craniata</taxon>
        <taxon>Vertebrata</taxon>
        <taxon>Euteleostomi</taxon>
        <taxon>Actinopterygii</taxon>
        <taxon>Neopterygii</taxon>
        <taxon>Teleostei</taxon>
        <taxon>Protacanthopterygii</taxon>
        <taxon>Salmoniformes</taxon>
        <taxon>Salmonidae</taxon>
        <taxon>Coregoninae</taxon>
        <taxon>Coregonus</taxon>
    </lineage>
</organism>
<dbReference type="InterPro" id="IPR026180">
    <property type="entry name" value="NSL1"/>
</dbReference>
<feature type="region of interest" description="Disordered" evidence="1">
    <location>
        <begin position="132"/>
        <end position="279"/>
    </location>
</feature>
<feature type="region of interest" description="Disordered" evidence="1">
    <location>
        <begin position="18"/>
        <end position="83"/>
    </location>
</feature>
<dbReference type="PANTHER" id="PTHR22443">
    <property type="entry name" value="NON-SPECIFIC LETHAL 1, ISOFORM M"/>
    <property type="match status" value="1"/>
</dbReference>
<reference evidence="2 3" key="1">
    <citation type="submission" date="2021-04" db="EMBL/GenBank/DDBJ databases">
        <authorList>
            <person name="De Guttry C."/>
            <person name="Zahm M."/>
            <person name="Klopp C."/>
            <person name="Cabau C."/>
            <person name="Louis A."/>
            <person name="Berthelot C."/>
            <person name="Parey E."/>
            <person name="Roest Crollius H."/>
            <person name="Montfort J."/>
            <person name="Robinson-Rechavi M."/>
            <person name="Bucao C."/>
            <person name="Bouchez O."/>
            <person name="Gislard M."/>
            <person name="Lluch J."/>
            <person name="Milhes M."/>
            <person name="Lampietro C."/>
            <person name="Lopez Roques C."/>
            <person name="Donnadieu C."/>
            <person name="Braasch I."/>
            <person name="Desvignes T."/>
            <person name="Postlethwait J."/>
            <person name="Bobe J."/>
            <person name="Wedekind C."/>
            <person name="Guiguen Y."/>
        </authorList>
    </citation>
    <scope>NUCLEOTIDE SEQUENCE [LARGE SCALE GENOMIC DNA]</scope>
    <source>
        <strain evidence="2">Cs_M1</strain>
        <tissue evidence="2">Blood</tissue>
    </source>
</reference>
<dbReference type="GO" id="GO:0044545">
    <property type="term" value="C:NSL complex"/>
    <property type="evidence" value="ECO:0007669"/>
    <property type="project" value="TreeGrafter"/>
</dbReference>
<dbReference type="GO" id="GO:0035035">
    <property type="term" value="F:histone acetyltransferase binding"/>
    <property type="evidence" value="ECO:0007669"/>
    <property type="project" value="TreeGrafter"/>
</dbReference>